<organism evidence="2 3">
    <name type="scientific">Aquabacterium soli</name>
    <dbReference type="NCBI Taxonomy" id="2493092"/>
    <lineage>
        <taxon>Bacteria</taxon>
        <taxon>Pseudomonadati</taxon>
        <taxon>Pseudomonadota</taxon>
        <taxon>Betaproteobacteria</taxon>
        <taxon>Burkholderiales</taxon>
        <taxon>Aquabacterium</taxon>
    </lineage>
</organism>
<comment type="caution">
    <text evidence="2">The sequence shown here is derived from an EMBL/GenBank/DDBJ whole genome shotgun (WGS) entry which is preliminary data.</text>
</comment>
<dbReference type="PANTHER" id="PTHR33990">
    <property type="entry name" value="PROTEIN YJDN-RELATED"/>
    <property type="match status" value="1"/>
</dbReference>
<sequence>MAWCRSPETAMPAHIQLTFNGRCQEAFGFYAELLDGSIDHMDLDASSLLEKPRVRQALMRVKGQFLRGADIERGERHQASDVALLLGCASVRETWRIFEALAAGGQVATSMQRAQWAFLAGAVIDRFGIPWLIHWGERHNAAKLLMTSQGTGLTAIPFTGDHGGFSSIAEHIPLIVPRAYEQSVRLH</sequence>
<protein>
    <recommendedName>
        <fullName evidence="1">PhnB-like domain-containing protein</fullName>
    </recommendedName>
</protein>
<accession>A0A3R8SAB4</accession>
<evidence type="ECO:0000313" key="3">
    <source>
        <dbReference type="Proteomes" id="UP000269265"/>
    </source>
</evidence>
<proteinExistence type="predicted"/>
<dbReference type="AlphaFoldDB" id="A0A3R8SAB4"/>
<reference evidence="2 3" key="1">
    <citation type="submission" date="2018-12" db="EMBL/GenBank/DDBJ databases">
        <title>The whole draft genome of Aquabacterium sp. SJQ9.</title>
        <authorList>
            <person name="Sun L."/>
            <person name="Gao X."/>
            <person name="Chen W."/>
            <person name="Huang K."/>
        </authorList>
    </citation>
    <scope>NUCLEOTIDE SEQUENCE [LARGE SCALE GENOMIC DNA]</scope>
    <source>
        <strain evidence="2 3">SJQ9</strain>
    </source>
</reference>
<dbReference type="EMBL" id="RSED01000004">
    <property type="protein sequence ID" value="RRS05068.1"/>
    <property type="molecule type" value="Genomic_DNA"/>
</dbReference>
<dbReference type="Gene3D" id="3.10.180.10">
    <property type="entry name" value="2,3-Dihydroxybiphenyl 1,2-Dioxygenase, domain 1"/>
    <property type="match status" value="1"/>
</dbReference>
<dbReference type="Pfam" id="PF06983">
    <property type="entry name" value="3-dmu-9_3-mt"/>
    <property type="match status" value="1"/>
</dbReference>
<dbReference type="SUPFAM" id="SSF54593">
    <property type="entry name" value="Glyoxalase/Bleomycin resistance protein/Dihydroxybiphenyl dioxygenase"/>
    <property type="match status" value="1"/>
</dbReference>
<name>A0A3R8SAB4_9BURK</name>
<dbReference type="PANTHER" id="PTHR33990:SF1">
    <property type="entry name" value="PROTEIN YJDN"/>
    <property type="match status" value="1"/>
</dbReference>
<dbReference type="InterPro" id="IPR029068">
    <property type="entry name" value="Glyas_Bleomycin-R_OHBP_Dase"/>
</dbReference>
<feature type="domain" description="PhnB-like" evidence="1">
    <location>
        <begin position="15"/>
        <end position="133"/>
    </location>
</feature>
<evidence type="ECO:0000259" key="1">
    <source>
        <dbReference type="Pfam" id="PF06983"/>
    </source>
</evidence>
<evidence type="ECO:0000313" key="2">
    <source>
        <dbReference type="EMBL" id="RRS05068.1"/>
    </source>
</evidence>
<dbReference type="InterPro" id="IPR028973">
    <property type="entry name" value="PhnB-like"/>
</dbReference>
<gene>
    <name evidence="2" type="ORF">EIP75_05685</name>
</gene>
<dbReference type="Proteomes" id="UP000269265">
    <property type="component" value="Unassembled WGS sequence"/>
</dbReference>
<keyword evidence="3" id="KW-1185">Reference proteome</keyword>